<dbReference type="EMBL" id="CBTK010000178">
    <property type="protein sequence ID" value="CDH45568.1"/>
    <property type="molecule type" value="Genomic_DNA"/>
</dbReference>
<accession>A0A7U7GCJ1</accession>
<protein>
    <submittedName>
        <fullName evidence="1">Uncharacterized protein</fullName>
    </submittedName>
</protein>
<name>A0A7U7GCJ1_9GAMM</name>
<dbReference type="Proteomes" id="UP000019184">
    <property type="component" value="Unassembled WGS sequence"/>
</dbReference>
<comment type="caution">
    <text evidence="1">The sequence shown here is derived from an EMBL/GenBank/DDBJ whole genome shotgun (WGS) entry which is preliminary data.</text>
</comment>
<organism evidence="1 2">
    <name type="scientific">Candidatus Contendobacter odensis Run_B_J11</name>
    <dbReference type="NCBI Taxonomy" id="1400861"/>
    <lineage>
        <taxon>Bacteria</taxon>
        <taxon>Pseudomonadati</taxon>
        <taxon>Pseudomonadota</taxon>
        <taxon>Gammaproteobacteria</taxon>
        <taxon>Candidatus Competibacteraceae</taxon>
        <taxon>Candidatus Contendibacter</taxon>
    </lineage>
</organism>
<proteinExistence type="predicted"/>
<sequence>MGSSPAGRAKFFKQLSDDPRKVFALSIKTMPGMFLIRQRLLVDRYGFLNAAFPGKPMGLPQSPLDR</sequence>
<evidence type="ECO:0000313" key="2">
    <source>
        <dbReference type="Proteomes" id="UP000019184"/>
    </source>
</evidence>
<reference evidence="1 2" key="1">
    <citation type="journal article" date="2014" name="ISME J.">
        <title>Candidatus Competibacter-lineage genomes retrieved from metagenomes reveal functional metabolic diversity.</title>
        <authorList>
            <person name="McIlroy S.J."/>
            <person name="Albertsen M."/>
            <person name="Andresen E.K."/>
            <person name="Saunders A.M."/>
            <person name="Kristiansen R."/>
            <person name="Stokholm-Bjerregaard M."/>
            <person name="Nielsen K.L."/>
            <person name="Nielsen P.H."/>
        </authorList>
    </citation>
    <scope>NUCLEOTIDE SEQUENCE [LARGE SCALE GENOMIC DNA]</scope>
    <source>
        <strain evidence="1 2">Run_B_J11</strain>
    </source>
</reference>
<evidence type="ECO:0000313" key="1">
    <source>
        <dbReference type="EMBL" id="CDH45568.1"/>
    </source>
</evidence>
<dbReference type="AlphaFoldDB" id="A0A7U7GCJ1"/>
<gene>
    <name evidence="1" type="ORF">BN874_2590008</name>
</gene>
<keyword evidence="2" id="KW-1185">Reference proteome</keyword>